<evidence type="ECO:0000256" key="3">
    <source>
        <dbReference type="PROSITE-ProRule" id="PRU00169"/>
    </source>
</evidence>
<feature type="domain" description="Response regulatory" evidence="4">
    <location>
        <begin position="6"/>
        <end position="125"/>
    </location>
</feature>
<evidence type="ECO:0000256" key="2">
    <source>
        <dbReference type="ARBA" id="ARBA00024867"/>
    </source>
</evidence>
<keyword evidence="7" id="KW-1185">Reference proteome</keyword>
<feature type="domain" description="HTH LytTR-type" evidence="5">
    <location>
        <begin position="135"/>
        <end position="234"/>
    </location>
</feature>
<keyword evidence="3" id="KW-0597">Phosphoprotein</keyword>
<dbReference type="PANTHER" id="PTHR37299">
    <property type="entry name" value="TRANSCRIPTIONAL REGULATOR-RELATED"/>
    <property type="match status" value="1"/>
</dbReference>
<organism evidence="6 7">
    <name type="scientific">Clostridium yunnanense</name>
    <dbReference type="NCBI Taxonomy" id="2800325"/>
    <lineage>
        <taxon>Bacteria</taxon>
        <taxon>Bacillati</taxon>
        <taxon>Bacillota</taxon>
        <taxon>Clostridia</taxon>
        <taxon>Eubacteriales</taxon>
        <taxon>Clostridiaceae</taxon>
        <taxon>Clostridium</taxon>
    </lineage>
</organism>
<dbReference type="Gene3D" id="3.40.50.2300">
    <property type="match status" value="1"/>
</dbReference>
<dbReference type="PROSITE" id="PS50110">
    <property type="entry name" value="RESPONSE_REGULATORY"/>
    <property type="match status" value="1"/>
</dbReference>
<dbReference type="Pfam" id="PF00072">
    <property type="entry name" value="Response_reg"/>
    <property type="match status" value="1"/>
</dbReference>
<name>A0ABS1EVH4_9CLOT</name>
<feature type="modified residue" description="4-aspartylphosphate" evidence="3">
    <location>
        <position position="62"/>
    </location>
</feature>
<comment type="function">
    <text evidence="2">May play the central regulatory role in sporulation. It may be an element of the effector pathway responsible for the activation of sporulation genes in response to nutritional stress. Spo0A may act in concert with spo0H (a sigma factor) to control the expression of some genes that are critical to the sporulation process.</text>
</comment>
<accession>A0ABS1EVH4</accession>
<evidence type="ECO:0000256" key="1">
    <source>
        <dbReference type="ARBA" id="ARBA00018672"/>
    </source>
</evidence>
<dbReference type="SMART" id="SM00850">
    <property type="entry name" value="LytTR"/>
    <property type="match status" value="1"/>
</dbReference>
<protein>
    <recommendedName>
        <fullName evidence="1">Stage 0 sporulation protein A homolog</fullName>
    </recommendedName>
</protein>
<dbReference type="InterPro" id="IPR046947">
    <property type="entry name" value="LytR-like"/>
</dbReference>
<dbReference type="InterPro" id="IPR007492">
    <property type="entry name" value="LytTR_DNA-bd_dom"/>
</dbReference>
<dbReference type="PANTHER" id="PTHR37299:SF1">
    <property type="entry name" value="STAGE 0 SPORULATION PROTEIN A HOMOLOG"/>
    <property type="match status" value="1"/>
</dbReference>
<evidence type="ECO:0000259" key="4">
    <source>
        <dbReference type="PROSITE" id="PS50110"/>
    </source>
</evidence>
<dbReference type="SUPFAM" id="SSF52172">
    <property type="entry name" value="CheY-like"/>
    <property type="match status" value="1"/>
</dbReference>
<evidence type="ECO:0000313" key="6">
    <source>
        <dbReference type="EMBL" id="MBK1813340.1"/>
    </source>
</evidence>
<dbReference type="SMART" id="SM00448">
    <property type="entry name" value="REC"/>
    <property type="match status" value="1"/>
</dbReference>
<dbReference type="Gene3D" id="2.40.50.1020">
    <property type="entry name" value="LytTr DNA-binding domain"/>
    <property type="match status" value="1"/>
</dbReference>
<sequence>MADIINIAIVDDEKVQVELLQKYVQNWAEERKLRISIEPFFNAEGFEFVWSMDKKYQILLLDIQMSGQSGIELARKIRTEDESINIIFITAVAEYIGAGYDVAAINYLIKPIKEEKLHQCLDKAISKLPKCGKTILINTNGEIHRVLEDHIVYVEAFAHSIDVNTINGKFTTRKNISAIQNELDESSFIRCHRSYLVGVKYIKRIGSSELELDNGEMIPISRRQYASTNIAFINYFRGGINE</sequence>
<comment type="caution">
    <text evidence="6">The sequence shown here is derived from an EMBL/GenBank/DDBJ whole genome shotgun (WGS) entry which is preliminary data.</text>
</comment>
<evidence type="ECO:0000313" key="7">
    <source>
        <dbReference type="Proteomes" id="UP000596739"/>
    </source>
</evidence>
<dbReference type="RefSeq" id="WP_200273356.1">
    <property type="nucleotide sequence ID" value="NZ_JAENHN010000059.1"/>
</dbReference>
<dbReference type="EMBL" id="JAENHN010000059">
    <property type="protein sequence ID" value="MBK1813340.1"/>
    <property type="molecule type" value="Genomic_DNA"/>
</dbReference>
<gene>
    <name evidence="6" type="ORF">JHL18_22210</name>
</gene>
<dbReference type="Pfam" id="PF04397">
    <property type="entry name" value="LytTR"/>
    <property type="match status" value="1"/>
</dbReference>
<dbReference type="InterPro" id="IPR011006">
    <property type="entry name" value="CheY-like_superfamily"/>
</dbReference>
<reference evidence="7" key="1">
    <citation type="submission" date="2021-01" db="EMBL/GenBank/DDBJ databases">
        <title>Genome public.</title>
        <authorList>
            <person name="Liu C."/>
            <person name="Sun Q."/>
        </authorList>
    </citation>
    <scope>NUCLEOTIDE SEQUENCE [LARGE SCALE GENOMIC DNA]</scope>
    <source>
        <strain evidence="7">YIM B02505</strain>
    </source>
</reference>
<dbReference type="PROSITE" id="PS50930">
    <property type="entry name" value="HTH_LYTTR"/>
    <property type="match status" value="1"/>
</dbReference>
<dbReference type="Proteomes" id="UP000596739">
    <property type="component" value="Unassembled WGS sequence"/>
</dbReference>
<proteinExistence type="predicted"/>
<evidence type="ECO:0000259" key="5">
    <source>
        <dbReference type="PROSITE" id="PS50930"/>
    </source>
</evidence>
<dbReference type="InterPro" id="IPR001789">
    <property type="entry name" value="Sig_transdc_resp-reg_receiver"/>
</dbReference>